<evidence type="ECO:0000313" key="1">
    <source>
        <dbReference type="EMBL" id="KTB38408.1"/>
    </source>
</evidence>
<protein>
    <recommendedName>
        <fullName evidence="3">Retrotransposon gag domain-containing protein</fullName>
    </recommendedName>
</protein>
<dbReference type="Proteomes" id="UP000054988">
    <property type="component" value="Unassembled WGS sequence"/>
</dbReference>
<comment type="caution">
    <text evidence="1">The sequence shown here is derived from an EMBL/GenBank/DDBJ whole genome shotgun (WGS) entry which is preliminary data.</text>
</comment>
<proteinExistence type="predicted"/>
<accession>A0A0W0FQB7</accession>
<gene>
    <name evidence="1" type="ORF">WG66_9012</name>
</gene>
<dbReference type="EMBL" id="LATX01001765">
    <property type="protein sequence ID" value="KTB38408.1"/>
    <property type="molecule type" value="Genomic_DNA"/>
</dbReference>
<dbReference type="AlphaFoldDB" id="A0A0W0FQB7"/>
<name>A0A0W0FQB7_MONRR</name>
<evidence type="ECO:0008006" key="3">
    <source>
        <dbReference type="Google" id="ProtNLM"/>
    </source>
</evidence>
<sequence>MWELVDTIGDAQLKIKDLQMKDRADEFVHEFRLLAIETGYGDQVLIKIFREGLLLSLAKKIMDRLEEKPETLKRWYKAAIRYDNQWKMTEAAVEKWRIKRGKTELKKPKII</sequence>
<evidence type="ECO:0000313" key="2">
    <source>
        <dbReference type="Proteomes" id="UP000054988"/>
    </source>
</evidence>
<organism evidence="1 2">
    <name type="scientific">Moniliophthora roreri</name>
    <name type="common">Frosty pod rot fungus</name>
    <name type="synonym">Monilia roreri</name>
    <dbReference type="NCBI Taxonomy" id="221103"/>
    <lineage>
        <taxon>Eukaryota</taxon>
        <taxon>Fungi</taxon>
        <taxon>Dikarya</taxon>
        <taxon>Basidiomycota</taxon>
        <taxon>Agaricomycotina</taxon>
        <taxon>Agaricomycetes</taxon>
        <taxon>Agaricomycetidae</taxon>
        <taxon>Agaricales</taxon>
        <taxon>Marasmiineae</taxon>
        <taxon>Marasmiaceae</taxon>
        <taxon>Moniliophthora</taxon>
    </lineage>
</organism>
<reference evidence="1 2" key="1">
    <citation type="submission" date="2015-12" db="EMBL/GenBank/DDBJ databases">
        <title>Draft genome sequence of Moniliophthora roreri, the causal agent of frosty pod rot of cacao.</title>
        <authorList>
            <person name="Aime M.C."/>
            <person name="Diaz-Valderrama J.R."/>
            <person name="Kijpornyongpan T."/>
            <person name="Phillips-Mora W."/>
        </authorList>
    </citation>
    <scope>NUCLEOTIDE SEQUENCE [LARGE SCALE GENOMIC DNA]</scope>
    <source>
        <strain evidence="1 2">MCA 2952</strain>
    </source>
</reference>